<accession>A0AAE1G4P0</accession>
<name>A0AAE1G4P0_PETCI</name>
<protein>
    <submittedName>
        <fullName evidence="1">Uncharacterized protein</fullName>
    </submittedName>
</protein>
<dbReference type="Proteomes" id="UP001286313">
    <property type="component" value="Unassembled WGS sequence"/>
</dbReference>
<dbReference type="AlphaFoldDB" id="A0AAE1G4P0"/>
<reference evidence="1" key="1">
    <citation type="submission" date="2023-10" db="EMBL/GenBank/DDBJ databases">
        <title>Genome assemblies of two species of porcelain crab, Petrolisthes cinctipes and Petrolisthes manimaculis (Anomura: Porcellanidae).</title>
        <authorList>
            <person name="Angst P."/>
        </authorList>
    </citation>
    <scope>NUCLEOTIDE SEQUENCE</scope>
    <source>
        <strain evidence="1">PB745_01</strain>
        <tissue evidence="1">Gill</tissue>
    </source>
</reference>
<proteinExistence type="predicted"/>
<evidence type="ECO:0000313" key="1">
    <source>
        <dbReference type="EMBL" id="KAK3884971.1"/>
    </source>
</evidence>
<organism evidence="1 2">
    <name type="scientific">Petrolisthes cinctipes</name>
    <name type="common">Flat porcelain crab</name>
    <dbReference type="NCBI Taxonomy" id="88211"/>
    <lineage>
        <taxon>Eukaryota</taxon>
        <taxon>Metazoa</taxon>
        <taxon>Ecdysozoa</taxon>
        <taxon>Arthropoda</taxon>
        <taxon>Crustacea</taxon>
        <taxon>Multicrustacea</taxon>
        <taxon>Malacostraca</taxon>
        <taxon>Eumalacostraca</taxon>
        <taxon>Eucarida</taxon>
        <taxon>Decapoda</taxon>
        <taxon>Pleocyemata</taxon>
        <taxon>Anomura</taxon>
        <taxon>Galatheoidea</taxon>
        <taxon>Porcellanidae</taxon>
        <taxon>Petrolisthes</taxon>
    </lineage>
</organism>
<sequence length="153" mass="16580">MSGTLFEMGLLVTLLFIVLITILFSALFAAQTNYLDTNINPELDALKYLGLELSMSDGLRRKFNEAIVPNLKLAPKVWMILKEKERLDNKYAAASIQPKEPTTATTSPATCVVPVSPPPVTVIPDSTVVSSPSTEHVVGSGVERRTIPLAGQK</sequence>
<comment type="caution">
    <text evidence="1">The sequence shown here is derived from an EMBL/GenBank/DDBJ whole genome shotgun (WGS) entry which is preliminary data.</text>
</comment>
<keyword evidence="2" id="KW-1185">Reference proteome</keyword>
<evidence type="ECO:0000313" key="2">
    <source>
        <dbReference type="Proteomes" id="UP001286313"/>
    </source>
</evidence>
<dbReference type="EMBL" id="JAWQEG010000835">
    <property type="protein sequence ID" value="KAK3884971.1"/>
    <property type="molecule type" value="Genomic_DNA"/>
</dbReference>
<gene>
    <name evidence="1" type="ORF">Pcinc_010814</name>
</gene>